<dbReference type="PANTHER" id="PTHR33495:SF14">
    <property type="entry name" value="ANTI-SIGMA FACTOR ANTAGONIST"/>
    <property type="match status" value="1"/>
</dbReference>
<dbReference type="SUPFAM" id="SSF52091">
    <property type="entry name" value="SpoIIaa-like"/>
    <property type="match status" value="1"/>
</dbReference>
<dbReference type="Pfam" id="PF01740">
    <property type="entry name" value="STAS"/>
    <property type="match status" value="1"/>
</dbReference>
<accession>A0A1G7C167</accession>
<name>A0A1G7C167_9BACT</name>
<evidence type="ECO:0000259" key="3">
    <source>
        <dbReference type="PROSITE" id="PS50801"/>
    </source>
</evidence>
<evidence type="ECO:0000313" key="4">
    <source>
        <dbReference type="EMBL" id="SDE32436.1"/>
    </source>
</evidence>
<dbReference type="Proteomes" id="UP000243205">
    <property type="component" value="Unassembled WGS sequence"/>
</dbReference>
<dbReference type="RefSeq" id="WP_171906373.1">
    <property type="nucleotide sequence ID" value="NZ_FNAQ01000008.1"/>
</dbReference>
<protein>
    <recommendedName>
        <fullName evidence="2">Anti-sigma factor antagonist</fullName>
    </recommendedName>
</protein>
<dbReference type="NCBIfam" id="TIGR00377">
    <property type="entry name" value="ant_ant_sig"/>
    <property type="match status" value="1"/>
</dbReference>
<evidence type="ECO:0000313" key="5">
    <source>
        <dbReference type="Proteomes" id="UP000243205"/>
    </source>
</evidence>
<dbReference type="PANTHER" id="PTHR33495">
    <property type="entry name" value="ANTI-SIGMA FACTOR ANTAGONIST TM_1081-RELATED-RELATED"/>
    <property type="match status" value="1"/>
</dbReference>
<organism evidence="4 5">
    <name type="scientific">Desulfuromonas thiophila</name>
    <dbReference type="NCBI Taxonomy" id="57664"/>
    <lineage>
        <taxon>Bacteria</taxon>
        <taxon>Pseudomonadati</taxon>
        <taxon>Thermodesulfobacteriota</taxon>
        <taxon>Desulfuromonadia</taxon>
        <taxon>Desulfuromonadales</taxon>
        <taxon>Desulfuromonadaceae</taxon>
        <taxon>Desulfuromonas</taxon>
    </lineage>
</organism>
<evidence type="ECO:0000256" key="1">
    <source>
        <dbReference type="ARBA" id="ARBA00009013"/>
    </source>
</evidence>
<evidence type="ECO:0000256" key="2">
    <source>
        <dbReference type="RuleBase" id="RU003749"/>
    </source>
</evidence>
<proteinExistence type="inferred from homology"/>
<reference evidence="5" key="1">
    <citation type="submission" date="2016-10" db="EMBL/GenBank/DDBJ databases">
        <authorList>
            <person name="Varghese N."/>
            <person name="Submissions S."/>
        </authorList>
    </citation>
    <scope>NUCLEOTIDE SEQUENCE [LARGE SCALE GENOMIC DNA]</scope>
    <source>
        <strain evidence="5">DSM 8987</strain>
    </source>
</reference>
<gene>
    <name evidence="4" type="ORF">SAMN05661003_10813</name>
</gene>
<dbReference type="AlphaFoldDB" id="A0A1G7C167"/>
<dbReference type="InterPro" id="IPR002645">
    <property type="entry name" value="STAS_dom"/>
</dbReference>
<keyword evidence="5" id="KW-1185">Reference proteome</keyword>
<dbReference type="GO" id="GO:0043856">
    <property type="term" value="F:anti-sigma factor antagonist activity"/>
    <property type="evidence" value="ECO:0007669"/>
    <property type="project" value="InterPro"/>
</dbReference>
<comment type="similarity">
    <text evidence="1 2">Belongs to the anti-sigma-factor antagonist family.</text>
</comment>
<dbReference type="InterPro" id="IPR036513">
    <property type="entry name" value="STAS_dom_sf"/>
</dbReference>
<dbReference type="STRING" id="57664.SAMN05661003_10813"/>
<dbReference type="PROSITE" id="PS50801">
    <property type="entry name" value="STAS"/>
    <property type="match status" value="1"/>
</dbReference>
<sequence>MEIQESRHDGQLVVHVRGRLDASWAEFFQEQLLGRIRGGEHRLLLDGAGLEFLSSMGIRALMRIYKELQGVGGSFAMAGCQGMVQTTLQQSGLGQWLSSVQLPTTASTTAAATASLRLEHFELDATARLQLRQVSAWQPWQPVEDSACVELELGPDSFGVGIGAAGETLAAVRDLCGEFVAVGGAVALQPPDERGRPDCLLAQQAYVPRLHCLQALICQGQPGHLLRFRADAEQPCFGLSQLLNELFRLTPARRVGLVLIGEIEGLVGAQLIRSPGRLQACQVPDYPAIKDWLSFTGERVFAHDQAIISGLAHQPHSNGPIEAHLHAAVFPYQLLPNGRVELVPLAQRLFGGAPPRAVLHLVNDDRPATGLGESALYNGACWWSPLAEEEDKA</sequence>
<dbReference type="InterPro" id="IPR003658">
    <property type="entry name" value="Anti-sigma_ant"/>
</dbReference>
<dbReference type="Gene3D" id="3.30.750.24">
    <property type="entry name" value="STAS domain"/>
    <property type="match status" value="1"/>
</dbReference>
<dbReference type="CDD" id="cd07043">
    <property type="entry name" value="STAS_anti-anti-sigma_factors"/>
    <property type="match status" value="1"/>
</dbReference>
<feature type="domain" description="STAS" evidence="3">
    <location>
        <begin position="1"/>
        <end position="116"/>
    </location>
</feature>
<dbReference type="EMBL" id="FNAQ01000008">
    <property type="protein sequence ID" value="SDE32436.1"/>
    <property type="molecule type" value="Genomic_DNA"/>
</dbReference>